<dbReference type="PANTHER" id="PTHR15427:SF33">
    <property type="entry name" value="COLLAGEN IV NC1 DOMAIN-CONTAINING PROTEIN"/>
    <property type="match status" value="1"/>
</dbReference>
<dbReference type="Ensembl" id="ENSCCRT00020112543.1">
    <property type="protein sequence ID" value="ENSCCRP00020103006.1"/>
    <property type="gene ID" value="ENSCCRG00020047126.1"/>
</dbReference>
<evidence type="ECO:0000256" key="4">
    <source>
        <dbReference type="SAM" id="Phobius"/>
    </source>
</evidence>
<evidence type="ECO:0000256" key="3">
    <source>
        <dbReference type="ARBA" id="ARBA00022530"/>
    </source>
</evidence>
<reference evidence="6" key="1">
    <citation type="submission" date="2025-08" db="UniProtKB">
        <authorList>
            <consortium name="Ensembl"/>
        </authorList>
    </citation>
    <scope>IDENTIFICATION</scope>
</reference>
<keyword evidence="4" id="KW-0812">Transmembrane</keyword>
<evidence type="ECO:0000313" key="7">
    <source>
        <dbReference type="Proteomes" id="UP000694701"/>
    </source>
</evidence>
<dbReference type="PANTHER" id="PTHR15427">
    <property type="entry name" value="EMILIN ELASTIN MICROFIBRIL INTERFACE-LOCATED PROTEIN ELASTIN MICROFIBRIL INTERFACER"/>
    <property type="match status" value="1"/>
</dbReference>
<evidence type="ECO:0000313" key="6">
    <source>
        <dbReference type="Ensembl" id="ENSCCRP00020103006.1"/>
    </source>
</evidence>
<dbReference type="InterPro" id="IPR001073">
    <property type="entry name" value="C1q_dom"/>
</dbReference>
<organism evidence="6 7">
    <name type="scientific">Cyprinus carpio</name>
    <name type="common">Common carp</name>
    <dbReference type="NCBI Taxonomy" id="7962"/>
    <lineage>
        <taxon>Eukaryota</taxon>
        <taxon>Metazoa</taxon>
        <taxon>Chordata</taxon>
        <taxon>Craniata</taxon>
        <taxon>Vertebrata</taxon>
        <taxon>Euteleostomi</taxon>
        <taxon>Actinopterygii</taxon>
        <taxon>Neopterygii</taxon>
        <taxon>Teleostei</taxon>
        <taxon>Ostariophysi</taxon>
        <taxon>Cypriniformes</taxon>
        <taxon>Cyprinidae</taxon>
        <taxon>Cyprininae</taxon>
        <taxon>Cyprinus</taxon>
    </lineage>
</organism>
<dbReference type="GO" id="GO:0005581">
    <property type="term" value="C:collagen trimer"/>
    <property type="evidence" value="ECO:0007669"/>
    <property type="project" value="UniProtKB-KW"/>
</dbReference>
<gene>
    <name evidence="6" type="primary">cbln20</name>
</gene>
<feature type="transmembrane region" description="Helical" evidence="4">
    <location>
        <begin position="17"/>
        <end position="35"/>
    </location>
</feature>
<dbReference type="SUPFAM" id="SSF49842">
    <property type="entry name" value="TNF-like"/>
    <property type="match status" value="1"/>
</dbReference>
<dbReference type="InterPro" id="IPR008983">
    <property type="entry name" value="Tumour_necrosis_fac-like_dom"/>
</dbReference>
<protein>
    <submittedName>
        <fullName evidence="6">Complement C1q-like protein 2</fullName>
    </submittedName>
</protein>
<accession>A0A8C2K4R0</accession>
<sequence>MYINVFYVQDCLDLHNFLLHVLALVILSLLGCALGQDRVFSWSGNDSQVDANDNGDFKRNNNYKNPLNNNSGIRVMNCLFASEACLTDVASCGCCLMQKQMWKLEMFFNMTLDELQRNLERAQSVLNNIRASRSAFSVALTDTRLCVGPNREDSVVKYSSVFVNLGDGYSTDTGAFVAPRSGVYSLALTVYSDAGAPGAVLAACARLRLNGRTIASPSENNLQDQEDSTSALLVVQLHAGDRVDVALPAGCFLCDNNNHYNTFTGFLLYATD</sequence>
<comment type="subcellular location">
    <subcellularLocation>
        <location evidence="1">Secreted</location>
        <location evidence="1">Extracellular space</location>
        <location evidence="1">Extracellular matrix</location>
    </subcellularLocation>
</comment>
<keyword evidence="4" id="KW-1133">Transmembrane helix</keyword>
<dbReference type="PRINTS" id="PR00007">
    <property type="entry name" value="COMPLEMNTC1Q"/>
</dbReference>
<dbReference type="Proteomes" id="UP000694701">
    <property type="component" value="Unplaced"/>
</dbReference>
<dbReference type="AlphaFoldDB" id="A0A8C2K4R0"/>
<keyword evidence="2" id="KW-0964">Secreted</keyword>
<dbReference type="PROSITE" id="PS50871">
    <property type="entry name" value="C1Q"/>
    <property type="match status" value="1"/>
</dbReference>
<keyword evidence="3" id="KW-0272">Extracellular matrix</keyword>
<evidence type="ECO:0000259" key="5">
    <source>
        <dbReference type="PROSITE" id="PS50871"/>
    </source>
</evidence>
<dbReference type="Pfam" id="PF00386">
    <property type="entry name" value="C1q"/>
    <property type="match status" value="1"/>
</dbReference>
<dbReference type="InterPro" id="IPR050392">
    <property type="entry name" value="Collagen/C1q_domain"/>
</dbReference>
<feature type="domain" description="C1q" evidence="5">
    <location>
        <begin position="129"/>
        <end position="272"/>
    </location>
</feature>
<keyword evidence="4" id="KW-0472">Membrane</keyword>
<evidence type="ECO:0000256" key="1">
    <source>
        <dbReference type="ARBA" id="ARBA00004498"/>
    </source>
</evidence>
<name>A0A8C2K4R0_CYPCA</name>
<proteinExistence type="predicted"/>
<evidence type="ECO:0000256" key="2">
    <source>
        <dbReference type="ARBA" id="ARBA00022525"/>
    </source>
</evidence>
<dbReference type="Gene3D" id="2.60.120.40">
    <property type="match status" value="1"/>
</dbReference>
<dbReference type="SMART" id="SM00110">
    <property type="entry name" value="C1Q"/>
    <property type="match status" value="1"/>
</dbReference>